<feature type="domain" description="Schlafen group 3-like DNA/RNA helicase" evidence="1">
    <location>
        <begin position="228"/>
        <end position="676"/>
    </location>
</feature>
<dbReference type="Gene3D" id="3.40.50.300">
    <property type="entry name" value="P-loop containing nucleotide triphosphate hydrolases"/>
    <property type="match status" value="1"/>
</dbReference>
<proteinExistence type="predicted"/>
<reference evidence="2 3" key="1">
    <citation type="journal article" date="2023" name="Microbiol. Spectr.">
        <title>Symbiosis of Carpenter Bees with Uncharacterized Lactic Acid Bacteria Showing NAD Auxotrophy.</title>
        <authorList>
            <person name="Kawasaki S."/>
            <person name="Ozawa K."/>
            <person name="Mori T."/>
            <person name="Yamamoto A."/>
            <person name="Ito M."/>
            <person name="Ohkuma M."/>
            <person name="Sakamoto M."/>
            <person name="Matsutani M."/>
        </authorList>
    </citation>
    <scope>NUCLEOTIDE SEQUENCE [LARGE SCALE GENOMIC DNA]</scope>
    <source>
        <strain evidence="2 3">Kim37-2</strain>
    </source>
</reference>
<gene>
    <name evidence="2" type="ORF">KIM372_14100</name>
</gene>
<evidence type="ECO:0000313" key="3">
    <source>
        <dbReference type="Proteomes" id="UP001321766"/>
    </source>
</evidence>
<sequence>MNDENLSQKYTVKSIPLDGAGIKQNIEHANKDDGLLTILTNQEQRVVFIYGSTDNIYLGSVKGFFNHNFQDPVTLEGNNRRIARNHYPLLIVVYGPDIDISYKELVSDLFLELDSDTHHIKQHKSKRVILSHSNDFEVATNPNLIRKRDNWQKFVGRDNKDLSIHYPEILDAIWHKLYKNGHGYVNCATSNGIKNTLLQKYSPSISLDSQQTDIIKDICFIHTKNDHVIFGGAGTGKTLLMLHAADQISKNLDETTYLVTQGNCSAEFKELVQKTGNGEIKLDSLIQFTAKIADQLLYGTLRKPFVDTVFIDEAHNLPSFKKEQYGKTSSGFRLRAWEYRPKDDTKENKPKMAANLRQLFNAPPTDSEEEQCAKIEDYIDFLEFLKDNGYINRIILCYDEDQWVYSGSIARIEKFHTTSNPAIAMYHGHEFQTHRLYNQYRILSESGKNDKGTDFVTGIRTFLQLEPQKTEFRKDTFQHCEFNGAHIWRECDNPSYFGIVDSIAELFDYVNSMYEKHPGSHNRVVAGYARHWDKKHIDPTLSEEDKLAQKVWFDTTPRNKGDKRQGWAWNDKQEGFIFDEALEDRHREQVASIFSVQGIDLNYVGVIIADDIHYDNSTGTIVGVPENYKHRLGIIPKKLQKTDPNRFYSEFNKQIRGIYYTLMTRGINGVRFYFMDDDLKQHFLEFMGIHQPPFLHE</sequence>
<evidence type="ECO:0000259" key="1">
    <source>
        <dbReference type="Pfam" id="PF09848"/>
    </source>
</evidence>
<dbReference type="InterPro" id="IPR018647">
    <property type="entry name" value="SLFN_3-like_DNA/RNA_helicase"/>
</dbReference>
<protein>
    <recommendedName>
        <fullName evidence="1">Schlafen group 3-like DNA/RNA helicase domain-containing protein</fullName>
    </recommendedName>
</protein>
<dbReference type="Pfam" id="PF09848">
    <property type="entry name" value="SLFN-g3_helicase"/>
    <property type="match status" value="1"/>
</dbReference>
<keyword evidence="3" id="KW-1185">Reference proteome</keyword>
<dbReference type="InterPro" id="IPR027417">
    <property type="entry name" value="P-loop_NTPase"/>
</dbReference>
<dbReference type="SUPFAM" id="SSF52540">
    <property type="entry name" value="P-loop containing nucleoside triphosphate hydrolases"/>
    <property type="match status" value="1"/>
</dbReference>
<organism evidence="2 3">
    <name type="scientific">Bombiscardovia nodaiensis</name>
    <dbReference type="NCBI Taxonomy" id="2932181"/>
    <lineage>
        <taxon>Bacteria</taxon>
        <taxon>Bacillati</taxon>
        <taxon>Actinomycetota</taxon>
        <taxon>Actinomycetes</taxon>
        <taxon>Bifidobacteriales</taxon>
        <taxon>Bifidobacteriaceae</taxon>
        <taxon>Bombiscardovia</taxon>
    </lineage>
</organism>
<dbReference type="Proteomes" id="UP001321766">
    <property type="component" value="Chromosome"/>
</dbReference>
<accession>A0ABM8BA94</accession>
<dbReference type="EMBL" id="AP026798">
    <property type="protein sequence ID" value="BDR53503.1"/>
    <property type="molecule type" value="Genomic_DNA"/>
</dbReference>
<evidence type="ECO:0000313" key="2">
    <source>
        <dbReference type="EMBL" id="BDR53503.1"/>
    </source>
</evidence>
<name>A0ABM8BA94_9BIFI</name>